<evidence type="ECO:0000313" key="5">
    <source>
        <dbReference type="Proteomes" id="UP000644441"/>
    </source>
</evidence>
<dbReference type="InterPro" id="IPR046342">
    <property type="entry name" value="CBS_dom_sf"/>
</dbReference>
<reference evidence="4 5" key="1">
    <citation type="submission" date="2012-09" db="EMBL/GenBank/DDBJ databases">
        <title>Genome Sequence of alkane-degrading Bacterium Alcanivorax venustensis ISO4.</title>
        <authorList>
            <person name="Lai Q."/>
            <person name="Shao Z."/>
        </authorList>
    </citation>
    <scope>NUCLEOTIDE SEQUENCE [LARGE SCALE GENOMIC DNA]</scope>
    <source>
        <strain evidence="4 5">ISO4</strain>
    </source>
</reference>
<dbReference type="PANTHER" id="PTHR43080:SF26">
    <property type="entry name" value="REGULATORY PROTEIN"/>
    <property type="match status" value="1"/>
</dbReference>
<dbReference type="SMART" id="SM00116">
    <property type="entry name" value="CBS"/>
    <property type="match status" value="2"/>
</dbReference>
<dbReference type="PROSITE" id="PS51371">
    <property type="entry name" value="CBS"/>
    <property type="match status" value="2"/>
</dbReference>
<gene>
    <name evidence="4" type="ORF">ISO4_02992</name>
</gene>
<proteinExistence type="predicted"/>
<sequence>MIRDPFLLSPSMSVTDAIAVLLAQGLAGAPVVEQGRLVGMFSESDGLKGALDAGYHQTGIGLVADYMSREVNRLDCHATVQEAAEMFLRNHRRCLPVVDGQRLVGQLSRCDILRAVSARAESMPLEQTSN</sequence>
<dbReference type="Gene3D" id="3.10.580.10">
    <property type="entry name" value="CBS-domain"/>
    <property type="match status" value="1"/>
</dbReference>
<keyword evidence="1 2" id="KW-0129">CBS domain</keyword>
<dbReference type="PANTHER" id="PTHR43080">
    <property type="entry name" value="CBS DOMAIN-CONTAINING PROTEIN CBSX3, MITOCHONDRIAL"/>
    <property type="match status" value="1"/>
</dbReference>
<evidence type="ECO:0000313" key="4">
    <source>
        <dbReference type="EMBL" id="MBF5054390.1"/>
    </source>
</evidence>
<dbReference type="SUPFAM" id="SSF54631">
    <property type="entry name" value="CBS-domain pair"/>
    <property type="match status" value="1"/>
</dbReference>
<organism evidence="4 5">
    <name type="scientific">Alloalcanivorax venustensis ISO4</name>
    <dbReference type="NCBI Taxonomy" id="1177184"/>
    <lineage>
        <taxon>Bacteria</taxon>
        <taxon>Pseudomonadati</taxon>
        <taxon>Pseudomonadota</taxon>
        <taxon>Gammaproteobacteria</taxon>
        <taxon>Oceanospirillales</taxon>
        <taxon>Alcanivoracaceae</taxon>
        <taxon>Alloalcanivorax</taxon>
    </lineage>
</organism>
<feature type="domain" description="CBS" evidence="3">
    <location>
        <begin position="67"/>
        <end position="125"/>
    </location>
</feature>
<dbReference type="InterPro" id="IPR051257">
    <property type="entry name" value="Diverse_CBS-Domain"/>
</dbReference>
<dbReference type="Pfam" id="PF00571">
    <property type="entry name" value="CBS"/>
    <property type="match status" value="2"/>
</dbReference>
<keyword evidence="5" id="KW-1185">Reference proteome</keyword>
<feature type="domain" description="CBS" evidence="3">
    <location>
        <begin position="1"/>
        <end position="58"/>
    </location>
</feature>
<comment type="caution">
    <text evidence="4">The sequence shown here is derived from an EMBL/GenBank/DDBJ whole genome shotgun (WGS) entry which is preliminary data.</text>
</comment>
<protein>
    <recommendedName>
        <fullName evidence="3">CBS domain-containing protein</fullName>
    </recommendedName>
</protein>
<dbReference type="InterPro" id="IPR000644">
    <property type="entry name" value="CBS_dom"/>
</dbReference>
<accession>A0ABS0AK17</accession>
<dbReference type="InterPro" id="IPR044729">
    <property type="entry name" value="CBS_bac"/>
</dbReference>
<evidence type="ECO:0000256" key="1">
    <source>
        <dbReference type="ARBA" id="ARBA00023122"/>
    </source>
</evidence>
<dbReference type="CDD" id="cd04629">
    <property type="entry name" value="CBS_pair_bac"/>
    <property type="match status" value="1"/>
</dbReference>
<dbReference type="Proteomes" id="UP000644441">
    <property type="component" value="Unassembled WGS sequence"/>
</dbReference>
<evidence type="ECO:0000256" key="2">
    <source>
        <dbReference type="PROSITE-ProRule" id="PRU00703"/>
    </source>
</evidence>
<name>A0ABS0AK17_9GAMM</name>
<dbReference type="EMBL" id="ARXR01000041">
    <property type="protein sequence ID" value="MBF5054390.1"/>
    <property type="molecule type" value="Genomic_DNA"/>
</dbReference>
<evidence type="ECO:0000259" key="3">
    <source>
        <dbReference type="PROSITE" id="PS51371"/>
    </source>
</evidence>